<organism evidence="2 3">
    <name type="scientific">Cohnella xylanilytica</name>
    <dbReference type="NCBI Taxonomy" id="557555"/>
    <lineage>
        <taxon>Bacteria</taxon>
        <taxon>Bacillati</taxon>
        <taxon>Bacillota</taxon>
        <taxon>Bacilli</taxon>
        <taxon>Bacillales</taxon>
        <taxon>Paenibacillaceae</taxon>
        <taxon>Cohnella</taxon>
    </lineage>
</organism>
<feature type="transmembrane region" description="Helical" evidence="1">
    <location>
        <begin position="349"/>
        <end position="368"/>
    </location>
</feature>
<dbReference type="Gene3D" id="2.20.28.30">
    <property type="entry name" value="RNA polymerase ii, chain L"/>
    <property type="match status" value="1"/>
</dbReference>
<gene>
    <name evidence="2" type="ORF">H7B90_12610</name>
</gene>
<sequence length="373" mass="42509">MEEALKQAAPATFPCSGCGGAMTFDSESQALKCPYCGKEEAIAASDFEPVEHDLDTDFGEGEEDSSLTDWGVKQQTIHCESCGGETIIPALQTAAACVFCGSPKVLAQGDRASIRPETVIPFRVSENEAVESFRKWKKKRWFVPNEFKRGNVRSKLTGIYIPYWTYDSETSSDYTAERGDYHYRTVTKTRTVNGKTETYTEQERYTVWHWVHGDYDRSFDDILIPASGQYDSELLEKLGNFELSELTGYKPEYLSGFIAERYSIDRSQGWERAQERIEDTLRSEIRSEIGGDEIRGLSIRTSYYDRTYKHILLPVWNANYSYKNRPYRYMVNGQTGLVSGHVPRSAVKITFFTLFCLALAALAFYLYIQYGSE</sequence>
<dbReference type="Proteomes" id="UP000553776">
    <property type="component" value="Unassembled WGS sequence"/>
</dbReference>
<dbReference type="PANTHER" id="PTHR37826:SF3">
    <property type="entry name" value="J DOMAIN-CONTAINING PROTEIN"/>
    <property type="match status" value="1"/>
</dbReference>
<evidence type="ECO:0000313" key="3">
    <source>
        <dbReference type="Proteomes" id="UP000553776"/>
    </source>
</evidence>
<reference evidence="2 3" key="1">
    <citation type="submission" date="2020-08" db="EMBL/GenBank/DDBJ databases">
        <title>Cohnella phylogeny.</title>
        <authorList>
            <person name="Dunlap C."/>
        </authorList>
    </citation>
    <scope>NUCLEOTIDE SEQUENCE [LARGE SCALE GENOMIC DNA]</scope>
    <source>
        <strain evidence="2 3">DSM 25239</strain>
    </source>
</reference>
<dbReference type="PANTHER" id="PTHR37826">
    <property type="entry name" value="FLOTILLIN BAND_7_5 DOMAIN PROTEIN"/>
    <property type="match status" value="1"/>
</dbReference>
<keyword evidence="1" id="KW-0812">Transmembrane</keyword>
<dbReference type="RefSeq" id="WP_185136232.1">
    <property type="nucleotide sequence ID" value="NZ_JACJVR010000050.1"/>
</dbReference>
<evidence type="ECO:0008006" key="4">
    <source>
        <dbReference type="Google" id="ProtNLM"/>
    </source>
</evidence>
<dbReference type="EMBL" id="JACJVR010000050">
    <property type="protein sequence ID" value="MBB6692245.1"/>
    <property type="molecule type" value="Genomic_DNA"/>
</dbReference>
<proteinExistence type="predicted"/>
<name>A0A841TVN6_9BACL</name>
<dbReference type="AlphaFoldDB" id="A0A841TVN6"/>
<comment type="caution">
    <text evidence="2">The sequence shown here is derived from an EMBL/GenBank/DDBJ whole genome shotgun (WGS) entry which is preliminary data.</text>
</comment>
<evidence type="ECO:0000313" key="2">
    <source>
        <dbReference type="EMBL" id="MBB6692245.1"/>
    </source>
</evidence>
<protein>
    <recommendedName>
        <fullName evidence="4">Replication restart DNA helicase PriA</fullName>
    </recommendedName>
</protein>
<evidence type="ECO:0000256" key="1">
    <source>
        <dbReference type="SAM" id="Phobius"/>
    </source>
</evidence>
<keyword evidence="1" id="KW-0472">Membrane</keyword>
<keyword evidence="3" id="KW-1185">Reference proteome</keyword>
<accession>A0A841TVN6</accession>
<keyword evidence="1" id="KW-1133">Transmembrane helix</keyword>